<dbReference type="AlphaFoldDB" id="J3MLH8"/>
<dbReference type="PANTHER" id="PTHR31479">
    <property type="entry name" value="ALPHA/BETA-HYDROLASES SUPERFAMILY PROTEIN"/>
    <property type="match status" value="1"/>
</dbReference>
<dbReference type="PANTHER" id="PTHR31479:SF25">
    <property type="entry name" value="OS07G0527900 PROTEIN"/>
    <property type="match status" value="1"/>
</dbReference>
<name>J3MLH8_ORYBR</name>
<protein>
    <submittedName>
        <fullName evidence="1">Uncharacterized protein</fullName>
    </submittedName>
</protein>
<reference evidence="1" key="1">
    <citation type="journal article" date="2013" name="Nat. Commun.">
        <title>Whole-genome sequencing of Oryza brachyantha reveals mechanisms underlying Oryza genome evolution.</title>
        <authorList>
            <person name="Chen J."/>
            <person name="Huang Q."/>
            <person name="Gao D."/>
            <person name="Wang J."/>
            <person name="Lang Y."/>
            <person name="Liu T."/>
            <person name="Li B."/>
            <person name="Bai Z."/>
            <person name="Luis Goicoechea J."/>
            <person name="Liang C."/>
            <person name="Chen C."/>
            <person name="Zhang W."/>
            <person name="Sun S."/>
            <person name="Liao Y."/>
            <person name="Zhang X."/>
            <person name="Yang L."/>
            <person name="Song C."/>
            <person name="Wang M."/>
            <person name="Shi J."/>
            <person name="Liu G."/>
            <person name="Liu J."/>
            <person name="Zhou H."/>
            <person name="Zhou W."/>
            <person name="Yu Q."/>
            <person name="An N."/>
            <person name="Chen Y."/>
            <person name="Cai Q."/>
            <person name="Wang B."/>
            <person name="Liu B."/>
            <person name="Min J."/>
            <person name="Huang Y."/>
            <person name="Wu H."/>
            <person name="Li Z."/>
            <person name="Zhang Y."/>
            <person name="Yin Y."/>
            <person name="Song W."/>
            <person name="Jiang J."/>
            <person name="Jackson S.A."/>
            <person name="Wing R.A."/>
            <person name="Wang J."/>
            <person name="Chen M."/>
        </authorList>
    </citation>
    <scope>NUCLEOTIDE SEQUENCE [LARGE SCALE GENOMIC DNA]</scope>
    <source>
        <strain evidence="1">cv. IRGC 101232</strain>
    </source>
</reference>
<organism evidence="1">
    <name type="scientific">Oryza brachyantha</name>
    <name type="common">malo sina</name>
    <dbReference type="NCBI Taxonomy" id="4533"/>
    <lineage>
        <taxon>Eukaryota</taxon>
        <taxon>Viridiplantae</taxon>
        <taxon>Streptophyta</taxon>
        <taxon>Embryophyta</taxon>
        <taxon>Tracheophyta</taxon>
        <taxon>Spermatophyta</taxon>
        <taxon>Magnoliopsida</taxon>
        <taxon>Liliopsida</taxon>
        <taxon>Poales</taxon>
        <taxon>Poaceae</taxon>
        <taxon>BOP clade</taxon>
        <taxon>Oryzoideae</taxon>
        <taxon>Oryzeae</taxon>
        <taxon>Oryzinae</taxon>
        <taxon>Oryza</taxon>
    </lineage>
</organism>
<evidence type="ECO:0000313" key="2">
    <source>
        <dbReference type="Proteomes" id="UP000006038"/>
    </source>
</evidence>
<accession>J3MLH8</accession>
<dbReference type="Gramene" id="OB07G22600.1">
    <property type="protein sequence ID" value="OB07G22600.1"/>
    <property type="gene ID" value="OB07G22600"/>
</dbReference>
<evidence type="ECO:0000313" key="1">
    <source>
        <dbReference type="EnsemblPlants" id="OB07G22600.1"/>
    </source>
</evidence>
<sequence length="122" mass="13837">MASSSEVDLADCFSVSGPVHMMVKNAAGSASRLVDIDWYKEDHRRCVAACLVKGVYMLEDDINQRRVHTNNQLAPPWWESFGFRRVKEIKDDHNGVDKFIIGAIYEHVSPHSEPAHPARGMW</sequence>
<dbReference type="HOGENOM" id="CLU_2076688_0_0_1"/>
<proteinExistence type="predicted"/>
<dbReference type="Proteomes" id="UP000006038">
    <property type="component" value="Chromosome 7"/>
</dbReference>
<reference evidence="1" key="2">
    <citation type="submission" date="2013-04" db="UniProtKB">
        <authorList>
            <consortium name="EnsemblPlants"/>
        </authorList>
    </citation>
    <scope>IDENTIFICATION</scope>
</reference>
<keyword evidence="2" id="KW-1185">Reference proteome</keyword>
<dbReference type="EnsemblPlants" id="OB07G22600.1">
    <property type="protein sequence ID" value="OB07G22600.1"/>
    <property type="gene ID" value="OB07G22600"/>
</dbReference>
<dbReference type="STRING" id="4533.J3MLH8"/>